<keyword evidence="2" id="KW-0808">Transferase</keyword>
<dbReference type="GO" id="GO:0009820">
    <property type="term" value="P:alkaloid metabolic process"/>
    <property type="evidence" value="ECO:0007669"/>
    <property type="project" value="InterPro"/>
</dbReference>
<dbReference type="SFLD" id="SFLDG01162">
    <property type="entry name" value="I"/>
    <property type="match status" value="1"/>
</dbReference>
<dbReference type="Proteomes" id="UP001194746">
    <property type="component" value="Unassembled WGS sequence"/>
</dbReference>
<dbReference type="SMR" id="A0AAD4CDP3"/>
<proteinExistence type="inferred from homology"/>
<protein>
    <submittedName>
        <fullName evidence="4">Uncharacterized protein</fullName>
    </submittedName>
</protein>
<dbReference type="PIRSF" id="PIRSF000509">
    <property type="entry name" value="Trp_DMAT"/>
    <property type="match status" value="1"/>
</dbReference>
<reference evidence="4" key="2">
    <citation type="submission" date="2020-02" db="EMBL/GenBank/DDBJ databases">
        <authorList>
            <person name="Gilchrist C.L.M."/>
            <person name="Chooi Y.-H."/>
        </authorList>
    </citation>
    <scope>NUCLEOTIDE SEQUENCE</scope>
    <source>
        <strain evidence="4">MST-FP2251</strain>
    </source>
</reference>
<keyword evidence="5" id="KW-1185">Reference proteome</keyword>
<dbReference type="NCBIfam" id="TIGR03429">
    <property type="entry name" value="arom_pren_DMATS"/>
    <property type="match status" value="1"/>
</dbReference>
<feature type="binding site" evidence="3">
    <location>
        <position position="101"/>
    </location>
    <ligand>
        <name>L-tryptophan</name>
        <dbReference type="ChEBI" id="CHEBI:57912"/>
    </ligand>
</feature>
<comment type="caution">
    <text evidence="4">The sequence shown here is derived from an EMBL/GenBank/DDBJ whole genome shotgun (WGS) entry which is preliminary data.</text>
</comment>
<feature type="binding site" evidence="3">
    <location>
        <position position="364"/>
    </location>
    <ligand>
        <name>dimethylallyl diphosphate</name>
        <dbReference type="ChEBI" id="CHEBI:57623"/>
    </ligand>
</feature>
<feature type="binding site" evidence="3">
    <location>
        <position position="206"/>
    </location>
    <ligand>
        <name>L-tryptophan</name>
        <dbReference type="ChEBI" id="CHEBI:57912"/>
    </ligand>
</feature>
<name>A0AAD4CDP3_ASPNN</name>
<feature type="binding site" evidence="3">
    <location>
        <position position="282"/>
    </location>
    <ligand>
        <name>dimethylallyl diphosphate</name>
        <dbReference type="ChEBI" id="CHEBI:57623"/>
    </ligand>
</feature>
<evidence type="ECO:0000256" key="3">
    <source>
        <dbReference type="PIRSR" id="PIRSR000509-1"/>
    </source>
</evidence>
<dbReference type="Pfam" id="PF11991">
    <property type="entry name" value="Trp_DMAT"/>
    <property type="match status" value="1"/>
</dbReference>
<dbReference type="GO" id="GO:0016765">
    <property type="term" value="F:transferase activity, transferring alkyl or aryl (other than methyl) groups"/>
    <property type="evidence" value="ECO:0007669"/>
    <property type="project" value="InterPro"/>
</dbReference>
<dbReference type="InterPro" id="IPR017795">
    <property type="entry name" value="ABBA_NscD-like"/>
</dbReference>
<feature type="binding site" evidence="3">
    <location>
        <position position="278"/>
    </location>
    <ligand>
        <name>dimethylallyl diphosphate</name>
        <dbReference type="ChEBI" id="CHEBI:57623"/>
    </ligand>
</feature>
<evidence type="ECO:0000313" key="4">
    <source>
        <dbReference type="EMBL" id="KAF9884566.1"/>
    </source>
</evidence>
<accession>A0AAD4CDP3</accession>
<feature type="binding site" evidence="3">
    <location>
        <position position="204"/>
    </location>
    <ligand>
        <name>dimethylallyl diphosphate</name>
        <dbReference type="ChEBI" id="CHEBI:57623"/>
    </ligand>
</feature>
<feature type="binding site" evidence="3">
    <location>
        <position position="114"/>
    </location>
    <ligand>
        <name>dimethylallyl diphosphate</name>
        <dbReference type="ChEBI" id="CHEBI:57623"/>
    </ligand>
</feature>
<comment type="similarity">
    <text evidence="1">Belongs to the tryptophan dimethylallyltransferase family.</text>
</comment>
<organism evidence="4 5">
    <name type="scientific">Aspergillus nanangensis</name>
    <dbReference type="NCBI Taxonomy" id="2582783"/>
    <lineage>
        <taxon>Eukaryota</taxon>
        <taxon>Fungi</taxon>
        <taxon>Dikarya</taxon>
        <taxon>Ascomycota</taxon>
        <taxon>Pezizomycotina</taxon>
        <taxon>Eurotiomycetes</taxon>
        <taxon>Eurotiomycetidae</taxon>
        <taxon>Eurotiales</taxon>
        <taxon>Aspergillaceae</taxon>
        <taxon>Aspergillus</taxon>
        <taxon>Aspergillus subgen. Circumdati</taxon>
    </lineage>
</organism>
<evidence type="ECO:0000256" key="2">
    <source>
        <dbReference type="ARBA" id="ARBA00022679"/>
    </source>
</evidence>
<dbReference type="PANTHER" id="PTHR40627:SF3">
    <property type="entry name" value="PRENYLTRANSFERASE ASQH2-RELATED"/>
    <property type="match status" value="1"/>
</dbReference>
<reference evidence="4" key="1">
    <citation type="journal article" date="2019" name="Beilstein J. Org. Chem.">
        <title>Nanangenines: drimane sesquiterpenoids as the dominant metabolite cohort of a novel Australian fungus, Aspergillus nanangensis.</title>
        <authorList>
            <person name="Lacey H.J."/>
            <person name="Gilchrist C.L.M."/>
            <person name="Crombie A."/>
            <person name="Kalaitzis J.A."/>
            <person name="Vuong D."/>
            <person name="Rutledge P.J."/>
            <person name="Turner P."/>
            <person name="Pitt J.I."/>
            <person name="Lacey E."/>
            <person name="Chooi Y.H."/>
            <person name="Piggott A.M."/>
        </authorList>
    </citation>
    <scope>NUCLEOTIDE SEQUENCE</scope>
    <source>
        <strain evidence="4">MST-FP2251</strain>
    </source>
</reference>
<dbReference type="SFLD" id="SFLDS00036">
    <property type="entry name" value="Aromatic_Prenyltransferase"/>
    <property type="match status" value="1"/>
</dbReference>
<evidence type="ECO:0000313" key="5">
    <source>
        <dbReference type="Proteomes" id="UP001194746"/>
    </source>
</evidence>
<dbReference type="InterPro" id="IPR012148">
    <property type="entry name" value="ABBA_DMATS-like"/>
</dbReference>
<dbReference type="EMBL" id="VCAU01000118">
    <property type="protein sequence ID" value="KAF9884566.1"/>
    <property type="molecule type" value="Genomic_DNA"/>
</dbReference>
<feature type="binding site" evidence="3">
    <location>
        <position position="280"/>
    </location>
    <ligand>
        <name>dimethylallyl diphosphate</name>
        <dbReference type="ChEBI" id="CHEBI:57623"/>
    </ligand>
</feature>
<evidence type="ECO:0000256" key="1">
    <source>
        <dbReference type="ARBA" id="ARBA00010209"/>
    </source>
</evidence>
<gene>
    <name evidence="4" type="ORF">FE257_001451</name>
</gene>
<dbReference type="AlphaFoldDB" id="A0AAD4CDP3"/>
<dbReference type="PANTHER" id="PTHR40627">
    <property type="entry name" value="INDOLE PRENYLTRANSFERASE TDIB-RELATED"/>
    <property type="match status" value="1"/>
</dbReference>
<sequence length="435" mass="49596">MAIIEPQMENQNTIPIYAREETPYDTLSKVLTFSNIDQEEYWRRIAPLLGKLLQQGSNYTIHQQYQHLCFYALHVIPLLGPFPVEGRSSYNCPLGGVGAIEPSQNFQKSGTSLRYTFEPTSTGAISGRSDPFNRFMIDDALSRFRQAGVRFNPHLYEALKKEVLLTDEEAEAICQHHDVPKMEFRAQACIAVDLDGGNMSVKLYVYPMLKATLLNIPNWELCLNAIRHVDGEGQFTSATAALETYLRTQCPTTVREQTSATTQVSYIACDLVDLQRARFKVYLFDLHVSFERIITHWTMGGRLNDEVTMSGLGILRELWDELKIPEGRRKPIERPPKPGDGPTMPLFFNYEMKAGDRLPKVKAYLPLVGMPEMPIARKLAAFFQRYGFPVEGRQYVDTLAGYFPDEDLEIVTHHQAFLSFSYSAKTGPYMTIYYH</sequence>
<dbReference type="CDD" id="cd13929">
    <property type="entry name" value="PT-DMATS_CymD"/>
    <property type="match status" value="1"/>
</dbReference>
<feature type="binding site" evidence="3">
    <location>
        <position position="202"/>
    </location>
    <ligand>
        <name>dimethylallyl diphosphate</name>
        <dbReference type="ChEBI" id="CHEBI:57623"/>
    </ligand>
</feature>
<dbReference type="InterPro" id="IPR033964">
    <property type="entry name" value="ABBA"/>
</dbReference>